<gene>
    <name evidence="1" type="ORF">H0N91_12510</name>
</gene>
<evidence type="ECO:0000313" key="2">
    <source>
        <dbReference type="Proteomes" id="UP000586254"/>
    </source>
</evidence>
<protein>
    <submittedName>
        <fullName evidence="1">Leucine-rich repeat domain-containing protein</fullName>
    </submittedName>
</protein>
<dbReference type="PANTHER" id="PTHR45661">
    <property type="entry name" value="SURFACE ANTIGEN"/>
    <property type="match status" value="1"/>
</dbReference>
<dbReference type="Gene3D" id="3.40.50.12480">
    <property type="match status" value="1"/>
</dbReference>
<dbReference type="SUPFAM" id="SSF52058">
    <property type="entry name" value="L domain-like"/>
    <property type="match status" value="2"/>
</dbReference>
<dbReference type="EMBL" id="JACCKS010000014">
    <property type="protein sequence ID" value="NZA38926.1"/>
    <property type="molecule type" value="Genomic_DNA"/>
</dbReference>
<dbReference type="RefSeq" id="WP_180493613.1">
    <property type="nucleotide sequence ID" value="NZ_JACCKS010000014.1"/>
</dbReference>
<dbReference type="AlphaFoldDB" id="A0A853JN40"/>
<accession>A0A853JN40</accession>
<evidence type="ECO:0000313" key="1">
    <source>
        <dbReference type="EMBL" id="NZA38926.1"/>
    </source>
</evidence>
<dbReference type="Gene3D" id="3.80.10.10">
    <property type="entry name" value="Ribonuclease Inhibitor"/>
    <property type="match status" value="3"/>
</dbReference>
<dbReference type="Pfam" id="PF13306">
    <property type="entry name" value="LRR_5"/>
    <property type="match status" value="3"/>
</dbReference>
<dbReference type="PANTHER" id="PTHR45661:SF3">
    <property type="entry name" value="IG-LIKE DOMAIN-CONTAINING PROTEIN"/>
    <property type="match status" value="1"/>
</dbReference>
<dbReference type="InterPro" id="IPR053139">
    <property type="entry name" value="Surface_bspA-like"/>
</dbReference>
<proteinExistence type="predicted"/>
<dbReference type="InterPro" id="IPR026906">
    <property type="entry name" value="LRR_5"/>
</dbReference>
<comment type="caution">
    <text evidence="1">The sequence shown here is derived from an EMBL/GenBank/DDBJ whole genome shotgun (WGS) entry which is preliminary data.</text>
</comment>
<organism evidence="1 2">
    <name type="scientific">Eubacterium callanderi</name>
    <dbReference type="NCBI Taxonomy" id="53442"/>
    <lineage>
        <taxon>Bacteria</taxon>
        <taxon>Bacillati</taxon>
        <taxon>Bacillota</taxon>
        <taxon>Clostridia</taxon>
        <taxon>Eubacteriales</taxon>
        <taxon>Eubacteriaceae</taxon>
        <taxon>Eubacterium</taxon>
    </lineage>
</organism>
<dbReference type="Proteomes" id="UP000586254">
    <property type="component" value="Unassembled WGS sequence"/>
</dbReference>
<dbReference type="InterPro" id="IPR032675">
    <property type="entry name" value="LRR_dom_sf"/>
</dbReference>
<reference evidence="1 2" key="1">
    <citation type="submission" date="2020-07" db="EMBL/GenBank/DDBJ databases">
        <title>Organ Donor 1.</title>
        <authorList>
            <person name="Marsh A.J."/>
            <person name="Azcarate-Peril M.A."/>
        </authorList>
    </citation>
    <scope>NUCLEOTIDE SEQUENCE [LARGE SCALE GENOMIC DNA]</scope>
    <source>
        <strain evidence="1 2">AMC0717</strain>
    </source>
</reference>
<name>A0A853JN40_9FIRM</name>
<sequence length="700" mass="79329">MIKDYNKTIGFGRSTLKAVLRRSYVINKQLSGNVMIPNGFTDIEVSAFKDMKQITRIILPKTLRYIDERAFYGCENLKEVVMFNGVEVIGAEAFQGCKALETIHLPRSLSILSNAVFKNCTSLRSVTGMKHIRCIEDNAFWNCRSLTDIEMPHGEIEIGTAAFYRCESLKKLSLPYLIKRIRSHCFDGAGLKELFLPEGLEKIEDGAFLHCEQLKRLVIPKTLSEIGRFAFAGCINLTKIVCQGDIPIFGEAAFPSNARVVCRWNHKSQLRIEARGFRLYQKKEDYALYRLEQPESAVLEVESHPKNTLVFIFGVSKIDARAYCGRENIQKVVIGEGVESIGQKAFADCKSLREIRLPKSLKAVYEGAFQGCALKEVRIPENVTLIDRFSFRDTKALTLVEFLGKVNLNNQAFASSNVKRFYLYQGMVLKPFLMQAVILLCPPEQNEMRKFLRSIGYQEEMEGEWCAYHIPHYKQVENPFIPTISIHEKIKYTGELVKSFQYANQGHLRSMTITEGTKSIGAGAFYNCSRLEKVILPKSLKYLEHSCFSNCSALKRIEIPAGVTVLPARAFRDCKNLETIVLPDSIRLIEQGCFQNCENLININWPEELLRINEYAFYGCKKLEPFCLPSEVSIIEKNAFTNCKNITTVKTGAKIAYFSPASFAKRTVLNCPDNSVTLRMAREAGLKTDVISPCIKMKEA</sequence>